<dbReference type="OrthoDB" id="3565171at2759"/>
<proteinExistence type="predicted"/>
<name>A0A3D8QDX3_9HELO</name>
<sequence length="395" mass="45724">MDFGNPPFRVRHETMTYPYAQPEPALFSSQAFDNWPASSPSSRSPNFLQTRCTVLEEELRVYMSRLREEQASKAIALGDVVRLREERTQLEDDLSRCTDANVEFARENEALRDAIADKEQLIAEEHNAHRHRSEEMEEEIILLKNQYNDLVMEESILRGEKYSVDELHCEEIKRRRASEKEVDRLERRVAELSDEVDEVTRKLEREKSRALRLQDQTRSLERDQADKEPLVDIGVAVRTRFLQQARKMVTGQQTSMRAIKSGNAAAHRANGLVDAAVFRVAQLAGRDMQDMARVFKDLYKVPPLQYGYGYRPKKYLEAIDCEATIRTTLSVRRELNSMPQRLQAMDQIDAISSKLIQNGGRLTADQFDRDTDVEWRLQRVKTLTDEIVEAARTMT</sequence>
<accession>A0A3D8QDX3</accession>
<reference evidence="2 3" key="1">
    <citation type="journal article" date="2018" name="IMA Fungus">
        <title>IMA Genome-F 9: Draft genome sequence of Annulohypoxylon stygium, Aspergillus mulundensis, Berkeleyomyces basicola (syn. Thielaviopsis basicola), Ceratocystis smalleyi, two Cercospora beticola strains, Coleophoma cylindrospora, Fusarium fracticaudum, Phialophora cf. hyalina, and Morchella septimelata.</title>
        <authorList>
            <person name="Wingfield B.D."/>
            <person name="Bills G.F."/>
            <person name="Dong Y."/>
            <person name="Huang W."/>
            <person name="Nel W.J."/>
            <person name="Swalarsk-Parry B.S."/>
            <person name="Vaghefi N."/>
            <person name="Wilken P.M."/>
            <person name="An Z."/>
            <person name="de Beer Z.W."/>
            <person name="De Vos L."/>
            <person name="Chen L."/>
            <person name="Duong T.A."/>
            <person name="Gao Y."/>
            <person name="Hammerbacher A."/>
            <person name="Kikkert J.R."/>
            <person name="Li Y."/>
            <person name="Li H."/>
            <person name="Li K."/>
            <person name="Li Q."/>
            <person name="Liu X."/>
            <person name="Ma X."/>
            <person name="Naidoo K."/>
            <person name="Pethybridge S.J."/>
            <person name="Sun J."/>
            <person name="Steenkamp E.T."/>
            <person name="van der Nest M.A."/>
            <person name="van Wyk S."/>
            <person name="Wingfield M.J."/>
            <person name="Xiong C."/>
            <person name="Yue Q."/>
            <person name="Zhang X."/>
        </authorList>
    </citation>
    <scope>NUCLEOTIDE SEQUENCE [LARGE SCALE GENOMIC DNA]</scope>
    <source>
        <strain evidence="2 3">BP5796</strain>
    </source>
</reference>
<evidence type="ECO:0000256" key="1">
    <source>
        <dbReference type="SAM" id="Coils"/>
    </source>
</evidence>
<organism evidence="2 3">
    <name type="scientific">Coleophoma crateriformis</name>
    <dbReference type="NCBI Taxonomy" id="565419"/>
    <lineage>
        <taxon>Eukaryota</taxon>
        <taxon>Fungi</taxon>
        <taxon>Dikarya</taxon>
        <taxon>Ascomycota</taxon>
        <taxon>Pezizomycotina</taxon>
        <taxon>Leotiomycetes</taxon>
        <taxon>Helotiales</taxon>
        <taxon>Dermateaceae</taxon>
        <taxon>Coleophoma</taxon>
    </lineage>
</organism>
<evidence type="ECO:0000313" key="2">
    <source>
        <dbReference type="EMBL" id="RDW60019.1"/>
    </source>
</evidence>
<evidence type="ECO:0000313" key="3">
    <source>
        <dbReference type="Proteomes" id="UP000256328"/>
    </source>
</evidence>
<gene>
    <name evidence="2" type="ORF">BP5796_11625</name>
</gene>
<keyword evidence="3" id="KW-1185">Reference proteome</keyword>
<comment type="caution">
    <text evidence="2">The sequence shown here is derived from an EMBL/GenBank/DDBJ whole genome shotgun (WGS) entry which is preliminary data.</text>
</comment>
<dbReference type="Proteomes" id="UP000256328">
    <property type="component" value="Unassembled WGS sequence"/>
</dbReference>
<dbReference type="EMBL" id="PDLN01000019">
    <property type="protein sequence ID" value="RDW60019.1"/>
    <property type="molecule type" value="Genomic_DNA"/>
</dbReference>
<dbReference type="AlphaFoldDB" id="A0A3D8QDX3"/>
<keyword evidence="1" id="KW-0175">Coiled coil</keyword>
<protein>
    <submittedName>
        <fullName evidence="2">Uncharacterized protein</fullName>
    </submittedName>
</protein>
<feature type="coiled-coil region" evidence="1">
    <location>
        <begin position="80"/>
        <end position="223"/>
    </location>
</feature>